<dbReference type="AlphaFoldDB" id="A0A0A5HNR8"/>
<proteinExistence type="predicted"/>
<dbReference type="PANTHER" id="PTHR30337">
    <property type="entry name" value="COMPONENT OF ATP-DEPENDENT DSDNA EXONUCLEASE"/>
    <property type="match status" value="1"/>
</dbReference>
<feature type="domain" description="Calcineurin-like phosphoesterase" evidence="2">
    <location>
        <begin position="5"/>
        <end position="203"/>
    </location>
</feature>
<evidence type="ECO:0000313" key="4">
    <source>
        <dbReference type="Proteomes" id="UP000030401"/>
    </source>
</evidence>
<dbReference type="STRING" id="1385512.N784_09585"/>
<dbReference type="CDD" id="cd00840">
    <property type="entry name" value="MPP_Mre11_N"/>
    <property type="match status" value="1"/>
</dbReference>
<evidence type="ECO:0000313" key="3">
    <source>
        <dbReference type="EMBL" id="KGX85282.1"/>
    </source>
</evidence>
<protein>
    <recommendedName>
        <fullName evidence="2">Calcineurin-like phosphoesterase domain-containing protein</fullName>
    </recommendedName>
</protein>
<evidence type="ECO:0000256" key="1">
    <source>
        <dbReference type="ARBA" id="ARBA00022801"/>
    </source>
</evidence>
<comment type="caution">
    <text evidence="3">The sequence shown here is derived from an EMBL/GenBank/DDBJ whole genome shotgun (WGS) entry which is preliminary data.</text>
</comment>
<organism evidence="3 4">
    <name type="scientific">Pontibacillus litoralis JSM 072002</name>
    <dbReference type="NCBI Taxonomy" id="1385512"/>
    <lineage>
        <taxon>Bacteria</taxon>
        <taxon>Bacillati</taxon>
        <taxon>Bacillota</taxon>
        <taxon>Bacilli</taxon>
        <taxon>Bacillales</taxon>
        <taxon>Bacillaceae</taxon>
        <taxon>Pontibacillus</taxon>
    </lineage>
</organism>
<dbReference type="PANTHER" id="PTHR30337:SF7">
    <property type="entry name" value="PHOSPHOESTERASE"/>
    <property type="match status" value="1"/>
</dbReference>
<dbReference type="InterPro" id="IPR041796">
    <property type="entry name" value="Mre11_N"/>
</dbReference>
<evidence type="ECO:0000259" key="2">
    <source>
        <dbReference type="Pfam" id="PF00149"/>
    </source>
</evidence>
<dbReference type="InterPro" id="IPR014576">
    <property type="entry name" value="Pesterase_YhaO"/>
</dbReference>
<dbReference type="InterPro" id="IPR050535">
    <property type="entry name" value="DNA_Repair-Maintenance_Comp"/>
</dbReference>
<dbReference type="EMBL" id="AVPG01000024">
    <property type="protein sequence ID" value="KGX85282.1"/>
    <property type="molecule type" value="Genomic_DNA"/>
</dbReference>
<dbReference type="eggNOG" id="COG0420">
    <property type="taxonomic scope" value="Bacteria"/>
</dbReference>
<dbReference type="InterPro" id="IPR029052">
    <property type="entry name" value="Metallo-depent_PP-like"/>
</dbReference>
<dbReference type="InterPro" id="IPR004843">
    <property type="entry name" value="Calcineurin-like_PHP"/>
</dbReference>
<sequence length="407" mass="47858">MKEKIRFLHCADLHLDSPFKGFSHHNGKIFQEMKESTFKAFQSIVQHAVEQHVDFVVMVGDIFDQDGRSLKAQLRLKKGFEQLAAHNIPVYLSHGNHDYMDASYYPVDYPDNVHIFSSEQVEHVSFHKKGKHVAEIYGFSYEQRAIGESKHLFYERTADDVYHIGMLHGSLATNTDHDVYAPFTLEELVARGMDYWALGHIHKRQQLHEDPPVVYSGNIQGRHRKEIGEKGCYIVDITPHDTSMTFLPTNTIRFEKRELYLDECTTIQQVERLVHGKKEEWRREYGKAMIELHLFGHVPSTSIIEELRDIWNDQEDSESPWIWLHTIKVHATPKWDREQLKQGAHFIGEILRQKDKRTDIENDVKDLLYHKQVRKYMPTFTEEEQKDIIEHAEQLLLNQLLEMEGKM</sequence>
<name>A0A0A5HNR8_9BACI</name>
<accession>A0A0A5HNR8</accession>
<dbReference type="GO" id="GO:0016787">
    <property type="term" value="F:hydrolase activity"/>
    <property type="evidence" value="ECO:0007669"/>
    <property type="project" value="UniProtKB-KW"/>
</dbReference>
<dbReference type="Pfam" id="PF00149">
    <property type="entry name" value="Metallophos"/>
    <property type="match status" value="1"/>
</dbReference>
<dbReference type="RefSeq" id="WP_036835632.1">
    <property type="nucleotide sequence ID" value="NZ_AVPG01000024.1"/>
</dbReference>
<dbReference type="Proteomes" id="UP000030401">
    <property type="component" value="Unassembled WGS sequence"/>
</dbReference>
<keyword evidence="1" id="KW-0378">Hydrolase</keyword>
<keyword evidence="4" id="KW-1185">Reference proteome</keyword>
<dbReference type="SUPFAM" id="SSF56300">
    <property type="entry name" value="Metallo-dependent phosphatases"/>
    <property type="match status" value="1"/>
</dbReference>
<dbReference type="Gene3D" id="3.60.21.10">
    <property type="match status" value="1"/>
</dbReference>
<gene>
    <name evidence="3" type="ORF">N784_09585</name>
</gene>
<dbReference type="PIRSF" id="PIRSF033091">
    <property type="entry name" value="Pesterase_YhaO"/>
    <property type="match status" value="1"/>
</dbReference>
<reference evidence="3 4" key="1">
    <citation type="submission" date="2013-08" db="EMBL/GenBank/DDBJ databases">
        <authorList>
            <person name="Huang J."/>
            <person name="Wang G."/>
        </authorList>
    </citation>
    <scope>NUCLEOTIDE SEQUENCE [LARGE SCALE GENOMIC DNA]</scope>
    <source>
        <strain evidence="3 4">JSM 072002</strain>
    </source>
</reference>